<comment type="caution">
    <text evidence="2">The sequence shown here is derived from an EMBL/GenBank/DDBJ whole genome shotgun (WGS) entry which is preliminary data.</text>
</comment>
<keyword evidence="3" id="KW-1185">Reference proteome</keyword>
<dbReference type="RefSeq" id="WP_359701748.1">
    <property type="nucleotide sequence ID" value="NZ_JBEYXT010000284.1"/>
</dbReference>
<feature type="transmembrane region" description="Helical" evidence="1">
    <location>
        <begin position="325"/>
        <end position="347"/>
    </location>
</feature>
<dbReference type="EMBL" id="JBEYXT010000284">
    <property type="protein sequence ID" value="MEU6806243.1"/>
    <property type="molecule type" value="Genomic_DNA"/>
</dbReference>
<organism evidence="2 3">
    <name type="scientific">Streptomyces neyagawaensis</name>
    <dbReference type="NCBI Taxonomy" id="42238"/>
    <lineage>
        <taxon>Bacteria</taxon>
        <taxon>Bacillati</taxon>
        <taxon>Actinomycetota</taxon>
        <taxon>Actinomycetes</taxon>
        <taxon>Kitasatosporales</taxon>
        <taxon>Streptomycetaceae</taxon>
        <taxon>Streptomyces</taxon>
    </lineage>
</organism>
<name>A0ABV3B9X4_9ACTN</name>
<keyword evidence="1" id="KW-0472">Membrane</keyword>
<feature type="transmembrane region" description="Helical" evidence="1">
    <location>
        <begin position="354"/>
        <end position="372"/>
    </location>
</feature>
<evidence type="ECO:0000313" key="3">
    <source>
        <dbReference type="Proteomes" id="UP001551189"/>
    </source>
</evidence>
<reference evidence="2 3" key="1">
    <citation type="submission" date="2024-06" db="EMBL/GenBank/DDBJ databases">
        <title>The Natural Products Discovery Center: Release of the First 8490 Sequenced Strains for Exploring Actinobacteria Biosynthetic Diversity.</title>
        <authorList>
            <person name="Kalkreuter E."/>
            <person name="Kautsar S.A."/>
            <person name="Yang D."/>
            <person name="Bader C.D."/>
            <person name="Teijaro C.N."/>
            <person name="Fluegel L."/>
            <person name="Davis C.M."/>
            <person name="Simpson J.R."/>
            <person name="Lauterbach L."/>
            <person name="Steele A.D."/>
            <person name="Gui C."/>
            <person name="Meng S."/>
            <person name="Li G."/>
            <person name="Viehrig K."/>
            <person name="Ye F."/>
            <person name="Su P."/>
            <person name="Kiefer A.F."/>
            <person name="Nichols A."/>
            <person name="Cepeda A.J."/>
            <person name="Yan W."/>
            <person name="Fan B."/>
            <person name="Jiang Y."/>
            <person name="Adhikari A."/>
            <person name="Zheng C.-J."/>
            <person name="Schuster L."/>
            <person name="Cowan T.M."/>
            <person name="Smanski M.J."/>
            <person name="Chevrette M.G."/>
            <person name="De Carvalho L.P.S."/>
            <person name="Shen B."/>
        </authorList>
    </citation>
    <scope>NUCLEOTIDE SEQUENCE [LARGE SCALE GENOMIC DNA]</scope>
    <source>
        <strain evidence="2 3">NPDC046851</strain>
    </source>
</reference>
<sequence>MRQDIERQAALLEDVRQVYGIEAPQAFQVAAARARTDLLRPVKDDGRLAASEYTIASQTAFVLRDSTPMKDSLYQERLGYDVPRRLAEVQDRSPDAYALDPAARSREGDRWALWALLSVAVAVAAVVAAVVAANVLRPRRWRRPPGSAARRVIRSLEFIPQPATAAPEARLGTRLNLLVVVLLFLLPLGQAYAAGGEQRAQAEAAREASRIRTNIVAGQLREAFLYTARQATLRAATQGIARELAAIDADDPETARQENQVASVETRAATVMGIMAEHMGRAPTLSDGVDAGTVSALRSGEKEWSGGVAEQNRQVDLAQRSGDRALLLAAATALAVVAQVLGASAMASQRRRRLLWPAGAAALSLALTAATVL</sequence>
<feature type="transmembrane region" description="Helical" evidence="1">
    <location>
        <begin position="111"/>
        <end position="136"/>
    </location>
</feature>
<feature type="transmembrane region" description="Helical" evidence="1">
    <location>
        <begin position="175"/>
        <end position="193"/>
    </location>
</feature>
<proteinExistence type="predicted"/>
<evidence type="ECO:0000256" key="1">
    <source>
        <dbReference type="SAM" id="Phobius"/>
    </source>
</evidence>
<accession>A0ABV3B9X4</accession>
<keyword evidence="1" id="KW-1133">Transmembrane helix</keyword>
<evidence type="ECO:0000313" key="2">
    <source>
        <dbReference type="EMBL" id="MEU6806243.1"/>
    </source>
</evidence>
<dbReference type="Proteomes" id="UP001551189">
    <property type="component" value="Unassembled WGS sequence"/>
</dbReference>
<keyword evidence="1" id="KW-0812">Transmembrane</keyword>
<gene>
    <name evidence="2" type="ORF">ABZ931_35425</name>
</gene>
<protein>
    <submittedName>
        <fullName evidence="2">Uncharacterized protein</fullName>
    </submittedName>
</protein>